<sequence length="228" mass="25649">MEDNPSGWAKGWRYHHWSLNSNNPLIIPTKHHITRLILEDTHNRNQHASGQLLLEELTFIFYNQVHLLQEAGIKLVNFHLQIFIGNACLTFEEFNTVLCQVEACLNSRPLYPLSNDPMNLQVLTPGYFLIGSSMLSLPDPNLLSLNANRLSRFSRSPSKCGKDNVLPNLVISSVLLIKDNLPPLVWEKGIVTEIYPGTHELVCVATIKTATGELKSPVDKLCLIPMTD</sequence>
<name>A0ABQ9GUM4_9NEOP</name>
<accession>A0ABQ9GUM4</accession>
<dbReference type="EMBL" id="JARBHB010000009">
    <property type="protein sequence ID" value="KAJ8875755.1"/>
    <property type="molecule type" value="Genomic_DNA"/>
</dbReference>
<gene>
    <name evidence="2" type="ORF">PR048_023654</name>
</gene>
<evidence type="ECO:0000313" key="2">
    <source>
        <dbReference type="EMBL" id="KAJ8875755.1"/>
    </source>
</evidence>
<comment type="caution">
    <text evidence="2">The sequence shown here is derived from an EMBL/GenBank/DDBJ whole genome shotgun (WGS) entry which is preliminary data.</text>
</comment>
<protein>
    <recommendedName>
        <fullName evidence="1">DUF5641 domain-containing protein</fullName>
    </recommendedName>
</protein>
<organism evidence="2 3">
    <name type="scientific">Dryococelus australis</name>
    <dbReference type="NCBI Taxonomy" id="614101"/>
    <lineage>
        <taxon>Eukaryota</taxon>
        <taxon>Metazoa</taxon>
        <taxon>Ecdysozoa</taxon>
        <taxon>Arthropoda</taxon>
        <taxon>Hexapoda</taxon>
        <taxon>Insecta</taxon>
        <taxon>Pterygota</taxon>
        <taxon>Neoptera</taxon>
        <taxon>Polyneoptera</taxon>
        <taxon>Phasmatodea</taxon>
        <taxon>Verophasmatodea</taxon>
        <taxon>Anareolatae</taxon>
        <taxon>Phasmatidae</taxon>
        <taxon>Eurycanthinae</taxon>
        <taxon>Dryococelus</taxon>
    </lineage>
</organism>
<keyword evidence="3" id="KW-1185">Reference proteome</keyword>
<dbReference type="InterPro" id="IPR040676">
    <property type="entry name" value="DUF5641"/>
</dbReference>
<evidence type="ECO:0000313" key="3">
    <source>
        <dbReference type="Proteomes" id="UP001159363"/>
    </source>
</evidence>
<proteinExistence type="predicted"/>
<evidence type="ECO:0000259" key="1">
    <source>
        <dbReference type="Pfam" id="PF18701"/>
    </source>
</evidence>
<reference evidence="2 3" key="1">
    <citation type="submission" date="2023-02" db="EMBL/GenBank/DDBJ databases">
        <title>LHISI_Scaffold_Assembly.</title>
        <authorList>
            <person name="Stuart O.P."/>
            <person name="Cleave R."/>
            <person name="Magrath M.J.L."/>
            <person name="Mikheyev A.S."/>
        </authorList>
    </citation>
    <scope>NUCLEOTIDE SEQUENCE [LARGE SCALE GENOMIC DNA]</scope>
    <source>
        <strain evidence="2">Daus_M_001</strain>
        <tissue evidence="2">Leg muscle</tissue>
    </source>
</reference>
<feature type="domain" description="DUF5641" evidence="1">
    <location>
        <begin position="173"/>
        <end position="223"/>
    </location>
</feature>
<dbReference type="Pfam" id="PF18701">
    <property type="entry name" value="DUF5641"/>
    <property type="match status" value="1"/>
</dbReference>
<dbReference type="PANTHER" id="PTHR47331">
    <property type="entry name" value="PHD-TYPE DOMAIN-CONTAINING PROTEIN"/>
    <property type="match status" value="1"/>
</dbReference>
<dbReference type="Proteomes" id="UP001159363">
    <property type="component" value="Chromosome 8"/>
</dbReference>